<evidence type="ECO:0000313" key="13">
    <source>
        <dbReference type="Proteomes" id="UP001345013"/>
    </source>
</evidence>
<keyword evidence="8 10" id="KW-0472">Membrane</keyword>
<keyword evidence="3" id="KW-0813">Transport</keyword>
<evidence type="ECO:0000256" key="5">
    <source>
        <dbReference type="ARBA" id="ARBA00022927"/>
    </source>
</evidence>
<keyword evidence="5" id="KW-0653">Protein transport</keyword>
<dbReference type="SUPFAM" id="SSF47661">
    <property type="entry name" value="t-snare proteins"/>
    <property type="match status" value="1"/>
</dbReference>
<dbReference type="InterPro" id="IPR015260">
    <property type="entry name" value="Syntaxin-6/10/61_N"/>
</dbReference>
<proteinExistence type="inferred from homology"/>
<comment type="caution">
    <text evidence="12">The sequence shown here is derived from an EMBL/GenBank/DDBJ whole genome shotgun (WGS) entry which is preliminary data.</text>
</comment>
<evidence type="ECO:0000256" key="4">
    <source>
        <dbReference type="ARBA" id="ARBA00022692"/>
    </source>
</evidence>
<feature type="region of interest" description="Disordered" evidence="9">
    <location>
        <begin position="111"/>
        <end position="137"/>
    </location>
</feature>
<dbReference type="InterPro" id="IPR048036">
    <property type="entry name" value="Tlg1p-like_N"/>
</dbReference>
<keyword evidence="4 10" id="KW-0812">Transmembrane</keyword>
<dbReference type="Pfam" id="PF09177">
    <property type="entry name" value="STX6_10_61_N"/>
    <property type="match status" value="1"/>
</dbReference>
<dbReference type="CDD" id="cd15851">
    <property type="entry name" value="SNARE_Syntaxin6"/>
    <property type="match status" value="1"/>
</dbReference>
<keyword evidence="6 10" id="KW-1133">Transmembrane helix</keyword>
<evidence type="ECO:0000313" key="12">
    <source>
        <dbReference type="EMBL" id="KAK5096266.1"/>
    </source>
</evidence>
<dbReference type="CDD" id="cd21444">
    <property type="entry name" value="SNARE_NTD_Tlg1p-like"/>
    <property type="match status" value="1"/>
</dbReference>
<feature type="transmembrane region" description="Helical" evidence="10">
    <location>
        <begin position="219"/>
        <end position="239"/>
    </location>
</feature>
<evidence type="ECO:0000256" key="10">
    <source>
        <dbReference type="SAM" id="Phobius"/>
    </source>
</evidence>
<dbReference type="InterPro" id="IPR010989">
    <property type="entry name" value="SNARE"/>
</dbReference>
<evidence type="ECO:0000256" key="1">
    <source>
        <dbReference type="ARBA" id="ARBA00004409"/>
    </source>
</evidence>
<sequence length="241" mass="27041">MASEDPFLEVQSDVQSLLTQTRTLYSSYLRIRTLSSSNRKGPSTELLQSRSELTSNLETLTSDLQDLLDSIRAVDSDPYAFGLDTPELSRRRTFVRDVTNEVDSMRAQLQDTGSNANAGLPDPDSFHAAGGEDDYDEDSYEANEYANQQTMMREQDEQLDDVYRTVGTLRHQAEDMGRELEEQGVMLDEVDTLADRVGGKLAVGTKKIGEVIRRNEDTYSSWCIAVLIVVLMILLLLVIMI</sequence>
<evidence type="ECO:0000259" key="11">
    <source>
        <dbReference type="PROSITE" id="PS50192"/>
    </source>
</evidence>
<gene>
    <name evidence="12" type="ORF">LTR24_002672</name>
</gene>
<evidence type="ECO:0000256" key="2">
    <source>
        <dbReference type="ARBA" id="ARBA00009063"/>
    </source>
</evidence>
<dbReference type="SMART" id="SM00397">
    <property type="entry name" value="t_SNARE"/>
    <property type="match status" value="1"/>
</dbReference>
<evidence type="ECO:0000256" key="8">
    <source>
        <dbReference type="ARBA" id="ARBA00023136"/>
    </source>
</evidence>
<name>A0ABR0KJA0_9EURO</name>
<dbReference type="PROSITE" id="PS50192">
    <property type="entry name" value="T_SNARE"/>
    <property type="match status" value="1"/>
</dbReference>
<comment type="subcellular location">
    <subcellularLocation>
        <location evidence="1">Golgi apparatus membrane</location>
        <topology evidence="1">Single-pass type IV membrane protein</topology>
    </subcellularLocation>
</comment>
<dbReference type="Gene3D" id="1.20.58.90">
    <property type="match status" value="1"/>
</dbReference>
<reference evidence="12 13" key="1">
    <citation type="submission" date="2023-08" db="EMBL/GenBank/DDBJ databases">
        <title>Black Yeasts Isolated from many extreme environments.</title>
        <authorList>
            <person name="Coleine C."/>
            <person name="Stajich J.E."/>
            <person name="Selbmann L."/>
        </authorList>
    </citation>
    <scope>NUCLEOTIDE SEQUENCE [LARGE SCALE GENOMIC DNA]</scope>
    <source>
        <strain evidence="12 13">CCFEE 5885</strain>
    </source>
</reference>
<feature type="domain" description="T-SNARE coiled-coil homology" evidence="11">
    <location>
        <begin position="149"/>
        <end position="211"/>
    </location>
</feature>
<organism evidence="12 13">
    <name type="scientific">Lithohypha guttulata</name>
    <dbReference type="NCBI Taxonomy" id="1690604"/>
    <lineage>
        <taxon>Eukaryota</taxon>
        <taxon>Fungi</taxon>
        <taxon>Dikarya</taxon>
        <taxon>Ascomycota</taxon>
        <taxon>Pezizomycotina</taxon>
        <taxon>Eurotiomycetes</taxon>
        <taxon>Chaetothyriomycetidae</taxon>
        <taxon>Chaetothyriales</taxon>
        <taxon>Trichomeriaceae</taxon>
        <taxon>Lithohypha</taxon>
    </lineage>
</organism>
<protein>
    <recommendedName>
        <fullName evidence="11">t-SNARE coiled-coil homology domain-containing protein</fullName>
    </recommendedName>
</protein>
<dbReference type="PANTHER" id="PTHR12791">
    <property type="entry name" value="GOLGI SNARE BET1-RELATED"/>
    <property type="match status" value="1"/>
</dbReference>
<dbReference type="SUPFAM" id="SSF58038">
    <property type="entry name" value="SNARE fusion complex"/>
    <property type="match status" value="1"/>
</dbReference>
<evidence type="ECO:0000256" key="6">
    <source>
        <dbReference type="ARBA" id="ARBA00022989"/>
    </source>
</evidence>
<accession>A0ABR0KJA0</accession>
<dbReference type="Proteomes" id="UP001345013">
    <property type="component" value="Unassembled WGS sequence"/>
</dbReference>
<evidence type="ECO:0000256" key="3">
    <source>
        <dbReference type="ARBA" id="ARBA00022448"/>
    </source>
</evidence>
<evidence type="ECO:0000256" key="9">
    <source>
        <dbReference type="SAM" id="MobiDB-lite"/>
    </source>
</evidence>
<keyword evidence="13" id="KW-1185">Reference proteome</keyword>
<dbReference type="EMBL" id="JAVRRG010000023">
    <property type="protein sequence ID" value="KAK5096266.1"/>
    <property type="molecule type" value="Genomic_DNA"/>
</dbReference>
<evidence type="ECO:0000256" key="7">
    <source>
        <dbReference type="ARBA" id="ARBA00023034"/>
    </source>
</evidence>
<dbReference type="Gene3D" id="1.20.5.110">
    <property type="match status" value="1"/>
</dbReference>
<dbReference type="InterPro" id="IPR000727">
    <property type="entry name" value="T_SNARE_dom"/>
</dbReference>
<comment type="similarity">
    <text evidence="2">Belongs to the syntaxin family.</text>
</comment>
<keyword evidence="7" id="KW-0333">Golgi apparatus</keyword>